<dbReference type="Gramene" id="C.cajan_11811.t">
    <property type="protein sequence ID" value="C.cajan_11811.t.cds1"/>
    <property type="gene ID" value="C.cajan_11811"/>
</dbReference>
<dbReference type="Proteomes" id="UP000075243">
    <property type="component" value="Chromosome 6"/>
</dbReference>
<sequence length="61" mass="6994">MVRVKTQIWNYITVCFFLSNLQCDAISLSKATSLPCTQYIEETAQTNYYKDLHRASSPTIS</sequence>
<accession>A0A151TFT9</accession>
<gene>
    <name evidence="1" type="ORF">KK1_012174</name>
</gene>
<proteinExistence type="predicted"/>
<keyword evidence="2" id="KW-1185">Reference proteome</keyword>
<evidence type="ECO:0000313" key="1">
    <source>
        <dbReference type="EMBL" id="KYP65898.1"/>
    </source>
</evidence>
<evidence type="ECO:0000313" key="2">
    <source>
        <dbReference type="Proteomes" id="UP000075243"/>
    </source>
</evidence>
<dbReference type="AlphaFoldDB" id="A0A151TFT9"/>
<reference evidence="1 2" key="1">
    <citation type="journal article" date="2012" name="Nat. Biotechnol.">
        <title>Draft genome sequence of pigeonpea (Cajanus cajan), an orphan legume crop of resource-poor farmers.</title>
        <authorList>
            <person name="Varshney R.K."/>
            <person name="Chen W."/>
            <person name="Li Y."/>
            <person name="Bharti A.K."/>
            <person name="Saxena R.K."/>
            <person name="Schlueter J.A."/>
            <person name="Donoghue M.T."/>
            <person name="Azam S."/>
            <person name="Fan G."/>
            <person name="Whaley A.M."/>
            <person name="Farmer A.D."/>
            <person name="Sheridan J."/>
            <person name="Iwata A."/>
            <person name="Tuteja R."/>
            <person name="Penmetsa R.V."/>
            <person name="Wu W."/>
            <person name="Upadhyaya H.D."/>
            <person name="Yang S.P."/>
            <person name="Shah T."/>
            <person name="Saxena K.B."/>
            <person name="Michael T."/>
            <person name="McCombie W.R."/>
            <person name="Yang B."/>
            <person name="Zhang G."/>
            <person name="Yang H."/>
            <person name="Wang J."/>
            <person name="Spillane C."/>
            <person name="Cook D.R."/>
            <person name="May G.D."/>
            <person name="Xu X."/>
            <person name="Jackson S.A."/>
        </authorList>
    </citation>
    <scope>NUCLEOTIDE SEQUENCE [LARGE SCALE GENOMIC DNA]</scope>
    <source>
        <strain evidence="2">cv. Asha</strain>
    </source>
</reference>
<name>A0A151TFT9_CAJCA</name>
<organism evidence="1 2">
    <name type="scientific">Cajanus cajan</name>
    <name type="common">Pigeon pea</name>
    <name type="synonym">Cajanus indicus</name>
    <dbReference type="NCBI Taxonomy" id="3821"/>
    <lineage>
        <taxon>Eukaryota</taxon>
        <taxon>Viridiplantae</taxon>
        <taxon>Streptophyta</taxon>
        <taxon>Embryophyta</taxon>
        <taxon>Tracheophyta</taxon>
        <taxon>Spermatophyta</taxon>
        <taxon>Magnoliopsida</taxon>
        <taxon>eudicotyledons</taxon>
        <taxon>Gunneridae</taxon>
        <taxon>Pentapetalae</taxon>
        <taxon>rosids</taxon>
        <taxon>fabids</taxon>
        <taxon>Fabales</taxon>
        <taxon>Fabaceae</taxon>
        <taxon>Papilionoideae</taxon>
        <taxon>50 kb inversion clade</taxon>
        <taxon>NPAAA clade</taxon>
        <taxon>indigoferoid/millettioid clade</taxon>
        <taxon>Phaseoleae</taxon>
        <taxon>Cajanus</taxon>
    </lineage>
</organism>
<dbReference type="EMBL" id="CM003608">
    <property type="protein sequence ID" value="KYP65898.1"/>
    <property type="molecule type" value="Genomic_DNA"/>
</dbReference>
<protein>
    <submittedName>
        <fullName evidence="1">Uncharacterized protein</fullName>
    </submittedName>
</protein>